<protein>
    <submittedName>
        <fullName evidence="2">Uncharacterized protein</fullName>
    </submittedName>
</protein>
<name>A0AAW0AU83_9AGAR</name>
<organism evidence="2 3">
    <name type="scientific">Favolaschia claudopus</name>
    <dbReference type="NCBI Taxonomy" id="2862362"/>
    <lineage>
        <taxon>Eukaryota</taxon>
        <taxon>Fungi</taxon>
        <taxon>Dikarya</taxon>
        <taxon>Basidiomycota</taxon>
        <taxon>Agaricomycotina</taxon>
        <taxon>Agaricomycetes</taxon>
        <taxon>Agaricomycetidae</taxon>
        <taxon>Agaricales</taxon>
        <taxon>Marasmiineae</taxon>
        <taxon>Mycenaceae</taxon>
        <taxon>Favolaschia</taxon>
    </lineage>
</organism>
<sequence length="549" mass="59139">MFDLMALLRRAANNDVRIALGLRIGSFGCIGLLGCIGHKRNDKKRVHRSSPARPLPTGAALGGGYSTYSSCSTLLLHRSASVRSLVPATRLLAPSFVPATRSRAFAPPARSFDPPLFSLTLTPYIAYPSALPALLDALPAATPRSFARRPPCPRSTFVPYTVLAGVAIPSVRDHSTPYLSLAHAYSRACAHPRSPSRVRSTPSDANTRRRLAFVLTPIRPQSSFSCVRINSRPPSFAVALDAHPALDSGSTHAHPRAFDPNDAVPLPRLLHFPIRFPLHPLSTSPTTHPIPPTLSVSPPPFISAREPRRSTPSDTNAHATHLAHHAALYALAHVCLPHPASVRWRACAARFAFVPPTPPTSWPLPVSAADSCPPPYHPNHTVAPLRGEPSPDPHPHRDTRVISATRCHTPAHVSLSAHPRASPPPTPPLFRIYRRPRSRAHTRTHATCPQASHPTCTFAFAFTPAPRQAHGGASPPHPLASTPPPAAFPHPPSATTARVCRRFPAPTTRVTTAHLHIPPPHSCPPFTAAFAHAAVSHTDTHARGPHRHH</sequence>
<keyword evidence="3" id="KW-1185">Reference proteome</keyword>
<reference evidence="2 3" key="1">
    <citation type="journal article" date="2024" name="J Genomics">
        <title>Draft genome sequencing and assembly of Favolaschia claudopus CIRM-BRFM 2984 isolated from oak limbs.</title>
        <authorList>
            <person name="Navarro D."/>
            <person name="Drula E."/>
            <person name="Chaduli D."/>
            <person name="Cazenave R."/>
            <person name="Ahrendt S."/>
            <person name="Wang J."/>
            <person name="Lipzen A."/>
            <person name="Daum C."/>
            <person name="Barry K."/>
            <person name="Grigoriev I.V."/>
            <person name="Favel A."/>
            <person name="Rosso M.N."/>
            <person name="Martin F."/>
        </authorList>
    </citation>
    <scope>NUCLEOTIDE SEQUENCE [LARGE SCALE GENOMIC DNA]</scope>
    <source>
        <strain evidence="2 3">CIRM-BRFM 2984</strain>
    </source>
</reference>
<evidence type="ECO:0000256" key="1">
    <source>
        <dbReference type="SAM" id="MobiDB-lite"/>
    </source>
</evidence>
<feature type="region of interest" description="Disordered" evidence="1">
    <location>
        <begin position="467"/>
        <end position="495"/>
    </location>
</feature>
<proteinExistence type="predicted"/>
<dbReference type="AlphaFoldDB" id="A0AAW0AU83"/>
<evidence type="ECO:0000313" key="2">
    <source>
        <dbReference type="EMBL" id="KAK7016970.1"/>
    </source>
</evidence>
<accession>A0AAW0AU83</accession>
<dbReference type="Proteomes" id="UP001362999">
    <property type="component" value="Unassembled WGS sequence"/>
</dbReference>
<comment type="caution">
    <text evidence="2">The sequence shown here is derived from an EMBL/GenBank/DDBJ whole genome shotgun (WGS) entry which is preliminary data.</text>
</comment>
<gene>
    <name evidence="2" type="ORF">R3P38DRAFT_3202580</name>
</gene>
<feature type="compositionally biased region" description="Pro residues" evidence="1">
    <location>
        <begin position="475"/>
        <end position="492"/>
    </location>
</feature>
<dbReference type="EMBL" id="JAWWNJ010000049">
    <property type="protein sequence ID" value="KAK7016970.1"/>
    <property type="molecule type" value="Genomic_DNA"/>
</dbReference>
<evidence type="ECO:0000313" key="3">
    <source>
        <dbReference type="Proteomes" id="UP001362999"/>
    </source>
</evidence>